<evidence type="ECO:0000256" key="2">
    <source>
        <dbReference type="ARBA" id="ARBA00022705"/>
    </source>
</evidence>
<keyword evidence="7" id="KW-1185">Reference proteome</keyword>
<dbReference type="GO" id="GO:0003887">
    <property type="term" value="F:DNA-directed DNA polymerase activity"/>
    <property type="evidence" value="ECO:0007669"/>
    <property type="project" value="UniProtKB-EC"/>
</dbReference>
<accession>A0A4Z1E3E3</accession>
<dbReference type="PANTHER" id="PTHR10133:SF27">
    <property type="entry name" value="DNA POLYMERASE NU"/>
    <property type="match status" value="1"/>
</dbReference>
<dbReference type="PANTHER" id="PTHR10133">
    <property type="entry name" value="DNA POLYMERASE I"/>
    <property type="match status" value="1"/>
</dbReference>
<gene>
    <name evidence="6" type="ORF">SERN_2772</name>
</gene>
<dbReference type="Proteomes" id="UP000297318">
    <property type="component" value="Unassembled WGS sequence"/>
</dbReference>
<evidence type="ECO:0000313" key="6">
    <source>
        <dbReference type="EMBL" id="TGO04181.1"/>
    </source>
</evidence>
<dbReference type="InterPro" id="IPR043502">
    <property type="entry name" value="DNA/RNA_pol_sf"/>
</dbReference>
<comment type="catalytic activity">
    <reaction evidence="3">
        <text>DNA(n) + a 2'-deoxyribonucleoside 5'-triphosphate = DNA(n+1) + diphosphate</text>
        <dbReference type="Rhea" id="RHEA:22508"/>
        <dbReference type="Rhea" id="RHEA-COMP:17339"/>
        <dbReference type="Rhea" id="RHEA-COMP:17340"/>
        <dbReference type="ChEBI" id="CHEBI:33019"/>
        <dbReference type="ChEBI" id="CHEBI:61560"/>
        <dbReference type="ChEBI" id="CHEBI:173112"/>
        <dbReference type="EC" id="2.7.7.7"/>
    </reaction>
</comment>
<dbReference type="EC" id="2.7.7.7" evidence="1"/>
<dbReference type="GO" id="GO:0006302">
    <property type="term" value="P:double-strand break repair"/>
    <property type="evidence" value="ECO:0007669"/>
    <property type="project" value="TreeGrafter"/>
</dbReference>
<dbReference type="SUPFAM" id="SSF56672">
    <property type="entry name" value="DNA/RNA polymerases"/>
    <property type="match status" value="1"/>
</dbReference>
<dbReference type="Gene3D" id="1.10.150.20">
    <property type="entry name" value="5' to 3' exonuclease, C-terminal subdomain"/>
    <property type="match status" value="1"/>
</dbReference>
<feature type="domain" description="DNA-directed DNA polymerase family A palm" evidence="5">
    <location>
        <begin position="332"/>
        <end position="539"/>
    </location>
</feature>
<dbReference type="NCBIfam" id="NF011538">
    <property type="entry name" value="PRK14975.1-1"/>
    <property type="match status" value="1"/>
</dbReference>
<dbReference type="GO" id="GO:0006261">
    <property type="term" value="P:DNA-templated DNA replication"/>
    <property type="evidence" value="ECO:0007669"/>
    <property type="project" value="InterPro"/>
</dbReference>
<dbReference type="EMBL" id="RHPJ01000004">
    <property type="protein sequence ID" value="TGO04181.1"/>
    <property type="molecule type" value="Genomic_DNA"/>
</dbReference>
<evidence type="ECO:0000313" key="7">
    <source>
        <dbReference type="Proteomes" id="UP000297318"/>
    </source>
</evidence>
<protein>
    <recommendedName>
        <fullName evidence="1">DNA-directed DNA polymerase</fullName>
        <ecNumber evidence="1">2.7.7.7</ecNumber>
    </recommendedName>
</protein>
<dbReference type="SMART" id="SM00482">
    <property type="entry name" value="POLAc"/>
    <property type="match status" value="1"/>
</dbReference>
<dbReference type="Pfam" id="PF00476">
    <property type="entry name" value="DNA_pol_A"/>
    <property type="match status" value="1"/>
</dbReference>
<dbReference type="GO" id="GO:0003677">
    <property type="term" value="F:DNA binding"/>
    <property type="evidence" value="ECO:0007669"/>
    <property type="project" value="InterPro"/>
</dbReference>
<dbReference type="CDD" id="cd06444">
    <property type="entry name" value="DNA_pol_A"/>
    <property type="match status" value="1"/>
</dbReference>
<evidence type="ECO:0000256" key="4">
    <source>
        <dbReference type="SAM" id="MobiDB-lite"/>
    </source>
</evidence>
<name>A0A4Z1E3E3_9MICO</name>
<feature type="region of interest" description="Disordered" evidence="4">
    <location>
        <begin position="449"/>
        <end position="473"/>
    </location>
</feature>
<evidence type="ECO:0000259" key="5">
    <source>
        <dbReference type="SMART" id="SM00482"/>
    </source>
</evidence>
<dbReference type="InterPro" id="IPR001098">
    <property type="entry name" value="DNA-dir_DNA_pol_A_palm_dom"/>
</dbReference>
<evidence type="ECO:0000256" key="3">
    <source>
        <dbReference type="ARBA" id="ARBA00049244"/>
    </source>
</evidence>
<proteinExistence type="predicted"/>
<organism evidence="6 7">
    <name type="scientific">Serinibacter arcticus</name>
    <dbReference type="NCBI Taxonomy" id="1655435"/>
    <lineage>
        <taxon>Bacteria</taxon>
        <taxon>Bacillati</taxon>
        <taxon>Actinomycetota</taxon>
        <taxon>Actinomycetes</taxon>
        <taxon>Micrococcales</taxon>
        <taxon>Beutenbergiaceae</taxon>
        <taxon>Serinibacter</taxon>
    </lineage>
</organism>
<dbReference type="AlphaFoldDB" id="A0A4Z1E3E3"/>
<feature type="compositionally biased region" description="Low complexity" evidence="4">
    <location>
        <begin position="459"/>
        <end position="471"/>
    </location>
</feature>
<evidence type="ECO:0000256" key="1">
    <source>
        <dbReference type="ARBA" id="ARBA00012417"/>
    </source>
</evidence>
<sequence>MARDVLLLERDGALHLVTPLAAGGDDAAPAAPRIVARPDLPGVVADLEAEPEGVRWVWDSTFRHHPALIAAGVRVSRCWDLRLARSILRGSSAVPPEVRSGTWPDRDPAWDDWDGDLGSAAAVSPLEDRGDTLFDTVGAVDTGDGARPPHRDVVAEHARQLRALAAVTDPERRHRLRLLLAAESSGALAAVELRHDGLPFARAEHEATLDRLLGPRPRPGVRPATLERLAGEIRTILDAPRLNPDSQPHLLRELRRNGLDVSSTSKWELQGSDHPVVAVLLEYKGLARLASANGWHWMDTWVRADRFRSDYVPSGVVTGRWSSRGGGALSLPKVIRSAVVADPGWSLVIVDAAQLEPRILAAMAGDTALLAAGARGDLYQGLVDAGAVDTRAHAKVGMLGALYGSTSGTSGMLVPRLARAYPRALGLVDGAARTGEAGGVVTTWLGRSSPPTSAAWREAQGAASGIDAGAADESRARSRAREWGRFTRNFVVQGTAAEWALSWMAGVRQSLRRLPTGDGAPHLAFFLHDELVVHTPDTLAVHVVDAVERAAVQASALLFPHLRPPPTADGREPRPLVPLDVVVARTYAESVDAGADADAEGAADTEVGALVDEGVGTAVAPVPGSATGS</sequence>
<dbReference type="RefSeq" id="WP_233251709.1">
    <property type="nucleotide sequence ID" value="NZ_RHPJ01000004.1"/>
</dbReference>
<dbReference type="InterPro" id="IPR002298">
    <property type="entry name" value="DNA_polymerase_A"/>
</dbReference>
<reference evidence="6 7" key="1">
    <citation type="submission" date="2018-11" db="EMBL/GenBank/DDBJ databases">
        <title>Complete genome sequencing of the Actinobacteria Serinibacter sp. K3-2.</title>
        <authorList>
            <person name="Rakitin A.L."/>
            <person name="Beletsky A.V."/>
            <person name="Mardanov A.V."/>
            <person name="Ravin N.V."/>
            <person name="Gromova A.S."/>
            <person name="Filippova S.N."/>
            <person name="Gal'Chenko V.F."/>
        </authorList>
    </citation>
    <scope>NUCLEOTIDE SEQUENCE [LARGE SCALE GENOMIC DNA]</scope>
    <source>
        <strain evidence="6 7">K3-2</strain>
    </source>
</reference>
<comment type="caution">
    <text evidence="6">The sequence shown here is derived from an EMBL/GenBank/DDBJ whole genome shotgun (WGS) entry which is preliminary data.</text>
</comment>
<dbReference type="Gene3D" id="3.30.70.370">
    <property type="match status" value="1"/>
</dbReference>
<keyword evidence="2" id="KW-0235">DNA replication</keyword>